<keyword evidence="3" id="KW-1185">Reference proteome</keyword>
<gene>
    <name evidence="2" type="ORF">OYC64_006019</name>
</gene>
<organism evidence="2 3">
    <name type="scientific">Pagothenia borchgrevinki</name>
    <name type="common">Bald rockcod</name>
    <name type="synonym">Trematomus borchgrevinki</name>
    <dbReference type="NCBI Taxonomy" id="8213"/>
    <lineage>
        <taxon>Eukaryota</taxon>
        <taxon>Metazoa</taxon>
        <taxon>Chordata</taxon>
        <taxon>Craniata</taxon>
        <taxon>Vertebrata</taxon>
        <taxon>Euteleostomi</taxon>
        <taxon>Actinopterygii</taxon>
        <taxon>Neopterygii</taxon>
        <taxon>Teleostei</taxon>
        <taxon>Neoteleostei</taxon>
        <taxon>Acanthomorphata</taxon>
        <taxon>Eupercaria</taxon>
        <taxon>Perciformes</taxon>
        <taxon>Notothenioidei</taxon>
        <taxon>Nototheniidae</taxon>
        <taxon>Pagothenia</taxon>
    </lineage>
</organism>
<comment type="caution">
    <text evidence="2">The sequence shown here is derived from an EMBL/GenBank/DDBJ whole genome shotgun (WGS) entry which is preliminary data.</text>
</comment>
<reference evidence="2 3" key="2">
    <citation type="journal article" date="2024" name="G3 (Bethesda)">
        <title>The genome of the cryopelagic Antarctic bald notothen, Trematomus borchgrevinki.</title>
        <authorList>
            <person name="Rayamajhi N."/>
            <person name="Rivera-Colon A.G."/>
            <person name="Minhas B.F."/>
            <person name="Cheng C.C."/>
            <person name="Catchen J.M."/>
        </authorList>
    </citation>
    <scope>NUCLEOTIDE SEQUENCE [LARGE SCALE GENOMIC DNA]</scope>
    <source>
        <strain evidence="2">AGRC-2024</strain>
    </source>
</reference>
<dbReference type="Gene3D" id="2.60.120.40">
    <property type="match status" value="1"/>
</dbReference>
<evidence type="ECO:0008006" key="4">
    <source>
        <dbReference type="Google" id="ProtNLM"/>
    </source>
</evidence>
<keyword evidence="1" id="KW-1133">Transmembrane helix</keyword>
<keyword evidence="1" id="KW-0812">Transmembrane</keyword>
<dbReference type="SUPFAM" id="SSF49842">
    <property type="entry name" value="TNF-like"/>
    <property type="match status" value="1"/>
</dbReference>
<feature type="transmembrane region" description="Helical" evidence="1">
    <location>
        <begin position="12"/>
        <end position="32"/>
    </location>
</feature>
<protein>
    <recommendedName>
        <fullName evidence="4">TNF family profile domain-containing protein</fullName>
    </recommendedName>
</protein>
<evidence type="ECO:0000313" key="2">
    <source>
        <dbReference type="EMBL" id="KAL3053608.1"/>
    </source>
</evidence>
<sequence length="204" mass="22180">MPQTIQHSLSHVLLLWITILSIVQVVFITLFFTTGHHSRALSSSTVAPAGPMQFQATNTPLAPSEHTLMGKAEMLTFKATGANRKIAWATKNQDQILVSVEQGGTVLKIKKDGYFLLNLQVTLSPCNGTMGSLYTVSLNSSDTVILQGGINTNTCSTGLLGKVEELAANDSLEVTIKPQNEAIISIIDDHEYLTHLDIVFFPRN</sequence>
<dbReference type="Proteomes" id="UP001619887">
    <property type="component" value="Unassembled WGS sequence"/>
</dbReference>
<keyword evidence="1" id="KW-0472">Membrane</keyword>
<dbReference type="InterPro" id="IPR008983">
    <property type="entry name" value="Tumour_necrosis_fac-like_dom"/>
</dbReference>
<dbReference type="AlphaFoldDB" id="A0ABD2GIL5"/>
<reference evidence="2 3" key="1">
    <citation type="journal article" date="2022" name="G3 (Bethesda)">
        <title>Evaluating Illumina-, Nanopore-, and PacBio-based genome assembly strategies with the bald notothen, Trematomus borchgrevinki.</title>
        <authorList>
            <person name="Rayamajhi N."/>
            <person name="Cheng C.C."/>
            <person name="Catchen J.M."/>
        </authorList>
    </citation>
    <scope>NUCLEOTIDE SEQUENCE [LARGE SCALE GENOMIC DNA]</scope>
    <source>
        <strain evidence="2">AGRC-2024</strain>
    </source>
</reference>
<proteinExistence type="predicted"/>
<name>A0ABD2GIL5_PAGBO</name>
<accession>A0ABD2GIL5</accession>
<evidence type="ECO:0000313" key="3">
    <source>
        <dbReference type="Proteomes" id="UP001619887"/>
    </source>
</evidence>
<evidence type="ECO:0000256" key="1">
    <source>
        <dbReference type="SAM" id="Phobius"/>
    </source>
</evidence>
<dbReference type="EMBL" id="JBIYXZ010002078">
    <property type="protein sequence ID" value="KAL3053608.1"/>
    <property type="molecule type" value="Genomic_DNA"/>
</dbReference>